<dbReference type="Pfam" id="PF00345">
    <property type="entry name" value="PapD_N"/>
    <property type="match status" value="1"/>
</dbReference>
<dbReference type="FunFam" id="2.60.40.10:FF:000458">
    <property type="entry name" value="Molecular chaperone FimC"/>
    <property type="match status" value="1"/>
</dbReference>
<evidence type="ECO:0000256" key="9">
    <source>
        <dbReference type="SAM" id="SignalP"/>
    </source>
</evidence>
<keyword evidence="3" id="KW-1029">Fimbrium biogenesis</keyword>
<dbReference type="RefSeq" id="WP_038257580.1">
    <property type="nucleotide sequence ID" value="NZ_CP050811.1"/>
</dbReference>
<feature type="domain" description="Pili assembly chaperone N-terminal" evidence="10">
    <location>
        <begin position="22"/>
        <end position="139"/>
    </location>
</feature>
<dbReference type="PANTHER" id="PTHR30251">
    <property type="entry name" value="PILUS ASSEMBLY CHAPERONE"/>
    <property type="match status" value="1"/>
</dbReference>
<evidence type="ECO:0000313" key="12">
    <source>
        <dbReference type="EMBL" id="RKR64563.1"/>
    </source>
</evidence>
<dbReference type="InterPro" id="IPR013783">
    <property type="entry name" value="Ig-like_fold"/>
</dbReference>
<evidence type="ECO:0000313" key="15">
    <source>
        <dbReference type="Proteomes" id="UP000267341"/>
    </source>
</evidence>
<dbReference type="GO" id="GO:0030288">
    <property type="term" value="C:outer membrane-bounded periplasmic space"/>
    <property type="evidence" value="ECO:0007669"/>
    <property type="project" value="InterPro"/>
</dbReference>
<evidence type="ECO:0000259" key="10">
    <source>
        <dbReference type="Pfam" id="PF00345"/>
    </source>
</evidence>
<evidence type="ECO:0000256" key="3">
    <source>
        <dbReference type="ARBA" id="ARBA00022558"/>
    </source>
</evidence>
<evidence type="ECO:0000256" key="8">
    <source>
        <dbReference type="RuleBase" id="RU003918"/>
    </source>
</evidence>
<dbReference type="InterPro" id="IPR018046">
    <property type="entry name" value="Pili_assmbl_chaperone_CS"/>
</dbReference>
<feature type="signal peptide" evidence="9">
    <location>
        <begin position="1"/>
        <end position="20"/>
    </location>
</feature>
<reference evidence="12 15" key="2">
    <citation type="submission" date="2018-10" db="EMBL/GenBank/DDBJ databases">
        <title>Genomic Encyclopedia of Type Strains, Phase IV (KMG-IV): sequencing the most valuable type-strain genomes for metagenomic binning, comparative biology and taxonomic classification.</title>
        <authorList>
            <person name="Goeker M."/>
        </authorList>
    </citation>
    <scope>NUCLEOTIDE SEQUENCE [LARGE SCALE GENOMIC DNA]</scope>
    <source>
        <strain evidence="12 15">DSM 5079</strain>
    </source>
</reference>
<comment type="subcellular location">
    <subcellularLocation>
        <location evidence="1 8">Periplasm</location>
    </subcellularLocation>
</comment>
<dbReference type="Gene3D" id="2.60.40.10">
    <property type="entry name" value="Immunoglobulins"/>
    <property type="match status" value="2"/>
</dbReference>
<name>A0AB38FTL7_9ENTR</name>
<evidence type="ECO:0000256" key="1">
    <source>
        <dbReference type="ARBA" id="ARBA00004418"/>
    </source>
</evidence>
<dbReference type="GeneID" id="66903314"/>
<dbReference type="InterPro" id="IPR036316">
    <property type="entry name" value="Pili_assmbl_chap_C_dom_sf"/>
</dbReference>
<proteinExistence type="inferred from homology"/>
<keyword evidence="7" id="KW-0393">Immunoglobulin domain</keyword>
<keyword evidence="15" id="KW-1185">Reference proteome</keyword>
<accession>A0AB38FTL7</accession>
<evidence type="ECO:0000259" key="11">
    <source>
        <dbReference type="Pfam" id="PF02753"/>
    </source>
</evidence>
<protein>
    <submittedName>
        <fullName evidence="13">Chaperone protein papD</fullName>
    </submittedName>
    <submittedName>
        <fullName evidence="12">P pilus assembly chaperone PapD</fullName>
    </submittedName>
</protein>
<keyword evidence="6 8" id="KW-0143">Chaperone</keyword>
<sequence length="234" mass="25754">MRDIHVVLGATLLIAGAAHAAINLDRTRIILNAGESSVSLTATNDDPTRPFLAQAWVEDAAGKKNSEFLVAIPPVQRIEPGASSLVRIVATHAAHRLPEDKESLFYFNLRGIPPRDNGANALQIALQTRIKLFYRPASIRASRGSVWQSKMILHRIDDGYEIDNPTPYYITVTGLKNRDGGYSDMTPVMIAPEGKSRLKAPRLAEPIISYINDYGGQPEIIFHCLEGICRAKVQ</sequence>
<dbReference type="SUPFAM" id="SSF49354">
    <property type="entry name" value="PapD-like"/>
    <property type="match status" value="1"/>
</dbReference>
<evidence type="ECO:0000256" key="6">
    <source>
        <dbReference type="ARBA" id="ARBA00023186"/>
    </source>
</evidence>
<dbReference type="InterPro" id="IPR001829">
    <property type="entry name" value="Pili_assmbl_chaperone_bac"/>
</dbReference>
<dbReference type="AlphaFoldDB" id="A0AB38FTL7"/>
<keyword evidence="4 9" id="KW-0732">Signal</keyword>
<evidence type="ECO:0000313" key="14">
    <source>
        <dbReference type="Proteomes" id="UP000251313"/>
    </source>
</evidence>
<dbReference type="PROSITE" id="PS00635">
    <property type="entry name" value="PILI_CHAPERONE"/>
    <property type="match status" value="1"/>
</dbReference>
<dbReference type="InterPro" id="IPR016148">
    <property type="entry name" value="Pili_assmbl_chaperone_C"/>
</dbReference>
<evidence type="ECO:0000313" key="13">
    <source>
        <dbReference type="EMBL" id="SQA60915.1"/>
    </source>
</evidence>
<comment type="similarity">
    <text evidence="2 8">Belongs to the periplasmic pilus chaperone family.</text>
</comment>
<dbReference type="SUPFAM" id="SSF49584">
    <property type="entry name" value="Periplasmic chaperone C-domain"/>
    <property type="match status" value="1"/>
</dbReference>
<dbReference type="EMBL" id="RBIZ01000003">
    <property type="protein sequence ID" value="RKR64563.1"/>
    <property type="molecule type" value="Genomic_DNA"/>
</dbReference>
<dbReference type="PANTHER" id="PTHR30251:SF5">
    <property type="entry name" value="FIMBRIAL CHAPARONE PROTEIN"/>
    <property type="match status" value="1"/>
</dbReference>
<dbReference type="EMBL" id="UAVL01000001">
    <property type="protein sequence ID" value="SQA60915.1"/>
    <property type="molecule type" value="Genomic_DNA"/>
</dbReference>
<dbReference type="Proteomes" id="UP000267341">
    <property type="component" value="Unassembled WGS sequence"/>
</dbReference>
<dbReference type="InterPro" id="IPR008962">
    <property type="entry name" value="PapD-like_sf"/>
</dbReference>
<feature type="domain" description="Pili assembly chaperone C-terminal" evidence="11">
    <location>
        <begin position="162"/>
        <end position="217"/>
    </location>
</feature>
<reference evidence="13 14" key="1">
    <citation type="submission" date="2018-06" db="EMBL/GenBank/DDBJ databases">
        <authorList>
            <consortium name="Pathogen Informatics"/>
            <person name="Doyle S."/>
        </authorList>
    </citation>
    <scope>NUCLEOTIDE SEQUENCE [LARGE SCALE GENOMIC DNA]</scope>
    <source>
        <strain evidence="13 14">NCTC11967</strain>
    </source>
</reference>
<gene>
    <name evidence="13" type="primary">papD_3</name>
    <name evidence="12" type="ORF">C7387_1261</name>
    <name evidence="13" type="ORF">NCTC11967_00975</name>
</gene>
<feature type="chain" id="PRO_5044274854" evidence="9">
    <location>
        <begin position="21"/>
        <end position="234"/>
    </location>
</feature>
<dbReference type="Proteomes" id="UP000251313">
    <property type="component" value="Unassembled WGS sequence"/>
</dbReference>
<dbReference type="Pfam" id="PF02753">
    <property type="entry name" value="PapD_C"/>
    <property type="match status" value="1"/>
</dbReference>
<keyword evidence="5" id="KW-0574">Periplasm</keyword>
<evidence type="ECO:0000256" key="4">
    <source>
        <dbReference type="ARBA" id="ARBA00022729"/>
    </source>
</evidence>
<dbReference type="PRINTS" id="PR00969">
    <property type="entry name" value="CHAPERONPILI"/>
</dbReference>
<dbReference type="InterPro" id="IPR050643">
    <property type="entry name" value="Periplasmic_pilus_chap"/>
</dbReference>
<dbReference type="GO" id="GO:0071555">
    <property type="term" value="P:cell wall organization"/>
    <property type="evidence" value="ECO:0007669"/>
    <property type="project" value="InterPro"/>
</dbReference>
<comment type="caution">
    <text evidence="13">The sequence shown here is derived from an EMBL/GenBank/DDBJ whole genome shotgun (WGS) entry which is preliminary data.</text>
</comment>
<dbReference type="InterPro" id="IPR016147">
    <property type="entry name" value="Pili_assmbl_chaperone_N"/>
</dbReference>
<organism evidence="13 14">
    <name type="scientific">Yokenella regensburgei</name>
    <dbReference type="NCBI Taxonomy" id="158877"/>
    <lineage>
        <taxon>Bacteria</taxon>
        <taxon>Pseudomonadati</taxon>
        <taxon>Pseudomonadota</taxon>
        <taxon>Gammaproteobacteria</taxon>
        <taxon>Enterobacterales</taxon>
        <taxon>Enterobacteriaceae</taxon>
        <taxon>Yokenella</taxon>
    </lineage>
</organism>
<evidence type="ECO:0000256" key="5">
    <source>
        <dbReference type="ARBA" id="ARBA00022764"/>
    </source>
</evidence>
<evidence type="ECO:0000256" key="2">
    <source>
        <dbReference type="ARBA" id="ARBA00007399"/>
    </source>
</evidence>
<evidence type="ECO:0000256" key="7">
    <source>
        <dbReference type="ARBA" id="ARBA00023319"/>
    </source>
</evidence>